<dbReference type="EMBL" id="LKEA01000025">
    <property type="protein sequence ID" value="ROV98724.1"/>
    <property type="molecule type" value="Genomic_DNA"/>
</dbReference>
<protein>
    <submittedName>
        <fullName evidence="1">Uncharacterized protein</fullName>
    </submittedName>
</protein>
<reference evidence="1 2" key="1">
    <citation type="submission" date="2015-09" db="EMBL/GenBank/DDBJ databases">
        <title>Host preference determinants of Valsa canker pathogens revealed by comparative genomics.</title>
        <authorList>
            <person name="Yin Z."/>
            <person name="Huang L."/>
        </authorList>
    </citation>
    <scope>NUCLEOTIDE SEQUENCE [LARGE SCALE GENOMIC DNA]</scope>
    <source>
        <strain evidence="1 2">03-1</strain>
    </source>
</reference>
<evidence type="ECO:0000313" key="1">
    <source>
        <dbReference type="EMBL" id="ROV98724.1"/>
    </source>
</evidence>
<name>A0A423W5U6_9PEZI</name>
<evidence type="ECO:0000313" key="2">
    <source>
        <dbReference type="Proteomes" id="UP000283895"/>
    </source>
</evidence>
<comment type="caution">
    <text evidence="1">The sequence shown here is derived from an EMBL/GenBank/DDBJ whole genome shotgun (WGS) entry which is preliminary data.</text>
</comment>
<sequence length="88" mass="10252">MTLAVGFKLICDRILRFEIEVQQTCLRWAIFGGPKVCGSMTVFNIRPYDASIFRACHRWDYEEVRYLLESGQASLYDVDEYGNGLLEY</sequence>
<accession>A0A423W5U6</accession>
<gene>
    <name evidence="1" type="ORF">VMCG_06797</name>
</gene>
<dbReference type="Proteomes" id="UP000283895">
    <property type="component" value="Unassembled WGS sequence"/>
</dbReference>
<keyword evidence="2" id="KW-1185">Reference proteome</keyword>
<organism evidence="1 2">
    <name type="scientific">Cytospora schulzeri</name>
    <dbReference type="NCBI Taxonomy" id="448051"/>
    <lineage>
        <taxon>Eukaryota</taxon>
        <taxon>Fungi</taxon>
        <taxon>Dikarya</taxon>
        <taxon>Ascomycota</taxon>
        <taxon>Pezizomycotina</taxon>
        <taxon>Sordariomycetes</taxon>
        <taxon>Sordariomycetidae</taxon>
        <taxon>Diaporthales</taxon>
        <taxon>Cytosporaceae</taxon>
        <taxon>Cytospora</taxon>
    </lineage>
</organism>
<dbReference type="OrthoDB" id="4835044at2759"/>
<proteinExistence type="predicted"/>
<dbReference type="AlphaFoldDB" id="A0A423W5U6"/>